<sequence length="166" mass="17925">MNVTVKPTITDCSGTIWFTDLQLQEGPALTGYVPHTESRLAKGNKVWFNSVVRSAETVIVCNLGETSGGLDIHIYPKSDMAAGSVQLSQGVGGQKVRFPNALAAEDDLALLASVRECTKNGVTELKEGFYQYSAAWDSKHKITLEDGKSARVLFELQEMTDGGVSI</sequence>
<gene>
    <name evidence="1" type="ORF">SAMN04488530_12624</name>
</gene>
<dbReference type="STRING" id="1121321.SAMN04488530_12624"/>
<protein>
    <submittedName>
        <fullName evidence="1">Uncharacterized protein</fullName>
    </submittedName>
</protein>
<name>A0A1M5R3J1_9FIRM</name>
<dbReference type="AlphaFoldDB" id="A0A1M5R3J1"/>
<keyword evidence="2" id="KW-1185">Reference proteome</keyword>
<evidence type="ECO:0000313" key="1">
    <source>
        <dbReference type="EMBL" id="SHH20676.1"/>
    </source>
</evidence>
<dbReference type="EMBL" id="FQWX01000026">
    <property type="protein sequence ID" value="SHH20676.1"/>
    <property type="molecule type" value="Genomic_DNA"/>
</dbReference>
<dbReference type="Proteomes" id="UP000243255">
    <property type="component" value="Unassembled WGS sequence"/>
</dbReference>
<reference evidence="2" key="1">
    <citation type="submission" date="2016-11" db="EMBL/GenBank/DDBJ databases">
        <authorList>
            <person name="Varghese N."/>
            <person name="Submissions S."/>
        </authorList>
    </citation>
    <scope>NUCLEOTIDE SEQUENCE [LARGE SCALE GENOMIC DNA]</scope>
    <source>
        <strain evidence="2">DSM 2635</strain>
    </source>
</reference>
<proteinExistence type="predicted"/>
<accession>A0A1M5R3J1</accession>
<organism evidence="1 2">
    <name type="scientific">Asaccharospora irregularis DSM 2635</name>
    <dbReference type="NCBI Taxonomy" id="1121321"/>
    <lineage>
        <taxon>Bacteria</taxon>
        <taxon>Bacillati</taxon>
        <taxon>Bacillota</taxon>
        <taxon>Clostridia</taxon>
        <taxon>Peptostreptococcales</taxon>
        <taxon>Peptostreptococcaceae</taxon>
        <taxon>Asaccharospora</taxon>
    </lineage>
</organism>
<evidence type="ECO:0000313" key="2">
    <source>
        <dbReference type="Proteomes" id="UP000243255"/>
    </source>
</evidence>